<keyword evidence="9" id="KW-1185">Reference proteome</keyword>
<proteinExistence type="predicted"/>
<dbReference type="Pfam" id="PF13396">
    <property type="entry name" value="PLDc_N"/>
    <property type="match status" value="1"/>
</dbReference>
<evidence type="ECO:0000313" key="8">
    <source>
        <dbReference type="EMBL" id="GAA0410680.1"/>
    </source>
</evidence>
<sequence length="67" mass="7410">MMDILWQLIVPVILLQLILVVIALVSLARAEAETVRGSKLLWVIIILFGNIIGSIVYFVAGRKDYGA</sequence>
<evidence type="ECO:0000256" key="4">
    <source>
        <dbReference type="ARBA" id="ARBA00022989"/>
    </source>
</evidence>
<evidence type="ECO:0000256" key="6">
    <source>
        <dbReference type="SAM" id="Phobius"/>
    </source>
</evidence>
<dbReference type="InterPro" id="IPR027379">
    <property type="entry name" value="CLS_N"/>
</dbReference>
<evidence type="ECO:0000256" key="3">
    <source>
        <dbReference type="ARBA" id="ARBA00022692"/>
    </source>
</evidence>
<accession>A0ABN0YUC3</accession>
<evidence type="ECO:0000256" key="5">
    <source>
        <dbReference type="ARBA" id="ARBA00023136"/>
    </source>
</evidence>
<comment type="caution">
    <text evidence="8">The sequence shown here is derived from an EMBL/GenBank/DDBJ whole genome shotgun (WGS) entry which is preliminary data.</text>
</comment>
<evidence type="ECO:0000313" key="9">
    <source>
        <dbReference type="Proteomes" id="UP001500340"/>
    </source>
</evidence>
<feature type="transmembrane region" description="Helical" evidence="6">
    <location>
        <begin position="40"/>
        <end position="60"/>
    </location>
</feature>
<dbReference type="EMBL" id="BAAACX010000027">
    <property type="protein sequence ID" value="GAA0410680.1"/>
    <property type="molecule type" value="Genomic_DNA"/>
</dbReference>
<keyword evidence="5 6" id="KW-0472">Membrane</keyword>
<keyword evidence="2" id="KW-1003">Cell membrane</keyword>
<feature type="domain" description="Cardiolipin synthase N-terminal" evidence="7">
    <location>
        <begin position="18"/>
        <end position="62"/>
    </location>
</feature>
<gene>
    <name evidence="8" type="ORF">GCM10008933_46090</name>
</gene>
<evidence type="ECO:0000256" key="1">
    <source>
        <dbReference type="ARBA" id="ARBA00004651"/>
    </source>
</evidence>
<evidence type="ECO:0000256" key="2">
    <source>
        <dbReference type="ARBA" id="ARBA00022475"/>
    </source>
</evidence>
<reference evidence="8 9" key="1">
    <citation type="journal article" date="2019" name="Int. J. Syst. Evol. Microbiol.">
        <title>The Global Catalogue of Microorganisms (GCM) 10K type strain sequencing project: providing services to taxonomists for standard genome sequencing and annotation.</title>
        <authorList>
            <consortium name="The Broad Institute Genomics Platform"/>
            <consortium name="The Broad Institute Genome Sequencing Center for Infectious Disease"/>
            <person name="Wu L."/>
            <person name="Ma J."/>
        </authorList>
    </citation>
    <scope>NUCLEOTIDE SEQUENCE [LARGE SCALE GENOMIC DNA]</scope>
    <source>
        <strain evidence="8 9">JCM 12774</strain>
    </source>
</reference>
<keyword evidence="4 6" id="KW-1133">Transmembrane helix</keyword>
<evidence type="ECO:0000259" key="7">
    <source>
        <dbReference type="Pfam" id="PF13396"/>
    </source>
</evidence>
<dbReference type="Proteomes" id="UP001500340">
    <property type="component" value="Unassembled WGS sequence"/>
</dbReference>
<comment type="subcellular location">
    <subcellularLocation>
        <location evidence="1">Cell membrane</location>
        <topology evidence="1">Multi-pass membrane protein</topology>
    </subcellularLocation>
</comment>
<feature type="transmembrane region" description="Helical" evidence="6">
    <location>
        <begin position="6"/>
        <end position="28"/>
    </location>
</feature>
<name>A0ABN0YUC3_9BACL</name>
<organism evidence="8 9">
    <name type="scientific">Paenibacillus motobuensis</name>
    <dbReference type="NCBI Taxonomy" id="295324"/>
    <lineage>
        <taxon>Bacteria</taxon>
        <taxon>Bacillati</taxon>
        <taxon>Bacillota</taxon>
        <taxon>Bacilli</taxon>
        <taxon>Bacillales</taxon>
        <taxon>Paenibacillaceae</taxon>
        <taxon>Paenibacillus</taxon>
    </lineage>
</organism>
<protein>
    <recommendedName>
        <fullName evidence="7">Cardiolipin synthase N-terminal domain-containing protein</fullName>
    </recommendedName>
</protein>
<keyword evidence="3 6" id="KW-0812">Transmembrane</keyword>